<dbReference type="SUPFAM" id="SSF51735">
    <property type="entry name" value="NAD(P)-binding Rossmann-fold domains"/>
    <property type="match status" value="1"/>
</dbReference>
<evidence type="ECO:0000259" key="1">
    <source>
        <dbReference type="Pfam" id="PF05368"/>
    </source>
</evidence>
<dbReference type="PANTHER" id="PTHR43162">
    <property type="match status" value="1"/>
</dbReference>
<dbReference type="InterPro" id="IPR008030">
    <property type="entry name" value="NmrA-like"/>
</dbReference>
<dbReference type="InterPro" id="IPR051604">
    <property type="entry name" value="Ergot_Alk_Oxidoreductase"/>
</dbReference>
<gene>
    <name evidence="2" type="ORF">HKW67_19370</name>
</gene>
<dbReference type="Pfam" id="PF05368">
    <property type="entry name" value="NmrA"/>
    <property type="match status" value="1"/>
</dbReference>
<keyword evidence="3" id="KW-1185">Reference proteome</keyword>
<dbReference type="Gene3D" id="3.90.25.10">
    <property type="entry name" value="UDP-galactose 4-epimerase, domain 1"/>
    <property type="match status" value="1"/>
</dbReference>
<proteinExistence type="predicted"/>
<dbReference type="KEGG" id="ggr:HKW67_19370"/>
<dbReference type="EMBL" id="CP053085">
    <property type="protein sequence ID" value="QJR37518.1"/>
    <property type="molecule type" value="Genomic_DNA"/>
</dbReference>
<evidence type="ECO:0000313" key="3">
    <source>
        <dbReference type="Proteomes" id="UP000500938"/>
    </source>
</evidence>
<dbReference type="Gene3D" id="3.40.50.720">
    <property type="entry name" value="NAD(P)-binding Rossmann-like Domain"/>
    <property type="match status" value="1"/>
</dbReference>
<protein>
    <submittedName>
        <fullName evidence="2">NAD(P)H-binding protein</fullName>
    </submittedName>
</protein>
<evidence type="ECO:0000313" key="2">
    <source>
        <dbReference type="EMBL" id="QJR37518.1"/>
    </source>
</evidence>
<feature type="domain" description="NmrA-like" evidence="1">
    <location>
        <begin position="2"/>
        <end position="241"/>
    </location>
</feature>
<accession>A0A6M4ITR7</accession>
<dbReference type="PANTHER" id="PTHR43162:SF1">
    <property type="entry name" value="PRESTALK A DIFFERENTIATION PROTEIN A"/>
    <property type="match status" value="1"/>
</dbReference>
<reference evidence="2 3" key="1">
    <citation type="submission" date="2020-05" db="EMBL/GenBank/DDBJ databases">
        <title>Complete genome sequence of Gemmatimonas greenlandica TET16.</title>
        <authorList>
            <person name="Zeng Y."/>
        </authorList>
    </citation>
    <scope>NUCLEOTIDE SEQUENCE [LARGE SCALE GENOMIC DNA]</scope>
    <source>
        <strain evidence="2 3">TET16</strain>
    </source>
</reference>
<organism evidence="2 3">
    <name type="scientific">Gemmatimonas groenlandica</name>
    <dbReference type="NCBI Taxonomy" id="2732249"/>
    <lineage>
        <taxon>Bacteria</taxon>
        <taxon>Pseudomonadati</taxon>
        <taxon>Gemmatimonadota</taxon>
        <taxon>Gemmatimonadia</taxon>
        <taxon>Gemmatimonadales</taxon>
        <taxon>Gemmatimonadaceae</taxon>
        <taxon>Gemmatimonas</taxon>
    </lineage>
</organism>
<dbReference type="Proteomes" id="UP000500938">
    <property type="component" value="Chromosome"/>
</dbReference>
<dbReference type="AlphaFoldDB" id="A0A6M4ITR7"/>
<dbReference type="RefSeq" id="WP_171226953.1">
    <property type="nucleotide sequence ID" value="NZ_CP053085.1"/>
</dbReference>
<name>A0A6M4ITR7_9BACT</name>
<dbReference type="InterPro" id="IPR036291">
    <property type="entry name" value="NAD(P)-bd_dom_sf"/>
</dbReference>
<sequence length="282" mass="29997">MSTILVLGAAGNVGSELSRLLAAAGHNVRRATSRTAGDGQVHLDLTTGAGLDAALTGADAAFLLAPPGYTNQDALLGPVIDGAKKHGLKKVVLMTAMGADGDPNGAMRKAELMLEQSGLAWNVIRPNWFMQNFHTFWMGGIQQANAILLPVAQAKGSFIDARDIAAVASVLLQGRGFDNQAFDLTGSEALDHDEVAAILSRETNRSIRYEEVTTDAMRAGLLGAGVPADYAEFLLVILEYFRLGYSERTTDSVRTITGQAPRGFAQYARDYKAEFALPKALS</sequence>